<dbReference type="SUPFAM" id="SSF82861">
    <property type="entry name" value="Mechanosensitive channel protein MscS (YggB), transmembrane region"/>
    <property type="match status" value="1"/>
</dbReference>
<dbReference type="GO" id="GO:0008381">
    <property type="term" value="F:mechanosensitive monoatomic ion channel activity"/>
    <property type="evidence" value="ECO:0007669"/>
    <property type="project" value="InterPro"/>
</dbReference>
<evidence type="ECO:0000259" key="8">
    <source>
        <dbReference type="Pfam" id="PF00924"/>
    </source>
</evidence>
<dbReference type="KEGG" id="fmr:Fuma_01706"/>
<evidence type="ECO:0000256" key="3">
    <source>
        <dbReference type="ARBA" id="ARBA00022475"/>
    </source>
</evidence>
<dbReference type="RefSeq" id="WP_083731905.1">
    <property type="nucleotide sequence ID" value="NZ_CP017641.1"/>
</dbReference>
<feature type="transmembrane region" description="Helical" evidence="7">
    <location>
        <begin position="92"/>
        <end position="111"/>
    </location>
</feature>
<dbReference type="Pfam" id="PF00924">
    <property type="entry name" value="MS_channel_2nd"/>
    <property type="match status" value="1"/>
</dbReference>
<keyword evidence="6 7" id="KW-0472">Membrane</keyword>
<evidence type="ECO:0000256" key="1">
    <source>
        <dbReference type="ARBA" id="ARBA00004651"/>
    </source>
</evidence>
<feature type="transmembrane region" description="Helical" evidence="7">
    <location>
        <begin position="48"/>
        <end position="70"/>
    </location>
</feature>
<dbReference type="STRING" id="1891926.Fuma_01706"/>
<evidence type="ECO:0000313" key="11">
    <source>
        <dbReference type="EMBL" id="APZ92102.1"/>
    </source>
</evidence>
<dbReference type="Gene3D" id="1.10.287.1260">
    <property type="match status" value="1"/>
</dbReference>
<keyword evidence="4 7" id="KW-0812">Transmembrane</keyword>
<comment type="similarity">
    <text evidence="2">Belongs to the MscS (TC 1.A.23) family.</text>
</comment>
<dbReference type="Gene3D" id="2.30.30.60">
    <property type="match status" value="1"/>
</dbReference>
<dbReference type="EMBL" id="CP017641">
    <property type="protein sequence ID" value="APZ92102.1"/>
    <property type="molecule type" value="Genomic_DNA"/>
</dbReference>
<dbReference type="InterPro" id="IPR045275">
    <property type="entry name" value="MscS_archaea/bacteria_type"/>
</dbReference>
<proteinExistence type="inferred from homology"/>
<dbReference type="Proteomes" id="UP000187735">
    <property type="component" value="Chromosome"/>
</dbReference>
<dbReference type="Gene3D" id="3.30.70.100">
    <property type="match status" value="1"/>
</dbReference>
<gene>
    <name evidence="11" type="primary">mscS_2</name>
    <name evidence="11" type="ORF">Fuma_01706</name>
</gene>
<dbReference type="InterPro" id="IPR010920">
    <property type="entry name" value="LSM_dom_sf"/>
</dbReference>
<evidence type="ECO:0000256" key="6">
    <source>
        <dbReference type="ARBA" id="ARBA00023136"/>
    </source>
</evidence>
<dbReference type="Pfam" id="PF21082">
    <property type="entry name" value="MS_channel_3rd"/>
    <property type="match status" value="1"/>
</dbReference>
<name>A0A1P8WDG9_9PLAN</name>
<evidence type="ECO:0000256" key="4">
    <source>
        <dbReference type="ARBA" id="ARBA00022692"/>
    </source>
</evidence>
<feature type="transmembrane region" description="Helical" evidence="7">
    <location>
        <begin position="117"/>
        <end position="147"/>
    </location>
</feature>
<accession>A0A1P8WDG9</accession>
<dbReference type="PANTHER" id="PTHR30221">
    <property type="entry name" value="SMALL-CONDUCTANCE MECHANOSENSITIVE CHANNEL"/>
    <property type="match status" value="1"/>
</dbReference>
<organism evidence="11 12">
    <name type="scientific">Fuerstiella marisgermanici</name>
    <dbReference type="NCBI Taxonomy" id="1891926"/>
    <lineage>
        <taxon>Bacteria</taxon>
        <taxon>Pseudomonadati</taxon>
        <taxon>Planctomycetota</taxon>
        <taxon>Planctomycetia</taxon>
        <taxon>Planctomycetales</taxon>
        <taxon>Planctomycetaceae</taxon>
        <taxon>Fuerstiella</taxon>
    </lineage>
</organism>
<dbReference type="InterPro" id="IPR049278">
    <property type="entry name" value="MS_channel_C"/>
</dbReference>
<feature type="domain" description="Mechanosensitive ion channel MscS C-terminal" evidence="9">
    <location>
        <begin position="207"/>
        <end position="291"/>
    </location>
</feature>
<feature type="domain" description="Mechanosensitive ion channel MscS" evidence="8">
    <location>
        <begin position="134"/>
        <end position="200"/>
    </location>
</feature>
<dbReference type="PANTHER" id="PTHR30221:SF1">
    <property type="entry name" value="SMALL-CONDUCTANCE MECHANOSENSITIVE CHANNEL"/>
    <property type="match status" value="1"/>
</dbReference>
<keyword evidence="12" id="KW-1185">Reference proteome</keyword>
<dbReference type="Pfam" id="PF21088">
    <property type="entry name" value="MS_channel_1st"/>
    <property type="match status" value="1"/>
</dbReference>
<sequence>MVPFQEESAETQQQFESVATKAGEDVKNALDGLKRGDFEQAWPLIQQYALPAIQIILLVIVAYMVAKFVSRIVSTPIRRRVDETLGKFVGKVAYYGIMISVLVSVMGRFGFQVTSFAAILAAAGFAIGMAFQGTLGNFASGIMLLVFRPFKVGDVVNAAGVTAKVNEIDLFTTIFDTPDNRRIIVPNSSITAGTIENISHHQERRVDVAVGCDYGADLRETREVLNSAAESLQDKMVEGDGRGYQVVLGGLGDSAVNWTVRFWTTADEFWGVKEELTEAVKNRLDQAGIGIPFPQMDIHVNNVG</sequence>
<keyword evidence="5 7" id="KW-1133">Transmembrane helix</keyword>
<comment type="subcellular location">
    <subcellularLocation>
        <location evidence="1">Cell membrane</location>
        <topology evidence="1">Multi-pass membrane protein</topology>
    </subcellularLocation>
</comment>
<dbReference type="GO" id="GO:0005886">
    <property type="term" value="C:plasma membrane"/>
    <property type="evidence" value="ECO:0007669"/>
    <property type="project" value="UniProtKB-SubCell"/>
</dbReference>
<keyword evidence="3" id="KW-1003">Cell membrane</keyword>
<dbReference type="SUPFAM" id="SSF50182">
    <property type="entry name" value="Sm-like ribonucleoproteins"/>
    <property type="match status" value="1"/>
</dbReference>
<dbReference type="InterPro" id="IPR011066">
    <property type="entry name" value="MscS_channel_C_sf"/>
</dbReference>
<dbReference type="SUPFAM" id="SSF82689">
    <property type="entry name" value="Mechanosensitive channel protein MscS (YggB), C-terminal domain"/>
    <property type="match status" value="1"/>
</dbReference>
<dbReference type="InterPro" id="IPR023408">
    <property type="entry name" value="MscS_beta-dom_sf"/>
</dbReference>
<evidence type="ECO:0000256" key="2">
    <source>
        <dbReference type="ARBA" id="ARBA00008017"/>
    </source>
</evidence>
<evidence type="ECO:0000256" key="5">
    <source>
        <dbReference type="ARBA" id="ARBA00022989"/>
    </source>
</evidence>
<evidence type="ECO:0000256" key="7">
    <source>
        <dbReference type="SAM" id="Phobius"/>
    </source>
</evidence>
<dbReference type="OrthoDB" id="9809206at2"/>
<feature type="domain" description="Mechanosensitive ion channel transmembrane helices 2/3" evidence="10">
    <location>
        <begin position="91"/>
        <end position="132"/>
    </location>
</feature>
<reference evidence="11 12" key="1">
    <citation type="journal article" date="2016" name="Front. Microbiol.">
        <title>Fuerstia marisgermanicae gen. nov., sp. nov., an Unusual Member of the Phylum Planctomycetes from the German Wadden Sea.</title>
        <authorList>
            <person name="Kohn T."/>
            <person name="Heuer A."/>
            <person name="Jogler M."/>
            <person name="Vollmers J."/>
            <person name="Boedeker C."/>
            <person name="Bunk B."/>
            <person name="Rast P."/>
            <person name="Borchert D."/>
            <person name="Glockner I."/>
            <person name="Freese H.M."/>
            <person name="Klenk H.P."/>
            <person name="Overmann J."/>
            <person name="Kaster A.K."/>
            <person name="Rohde M."/>
            <person name="Wiegand S."/>
            <person name="Jogler C."/>
        </authorList>
    </citation>
    <scope>NUCLEOTIDE SEQUENCE [LARGE SCALE GENOMIC DNA]</scope>
    <source>
        <strain evidence="11 12">NH11</strain>
    </source>
</reference>
<dbReference type="AlphaFoldDB" id="A0A1P8WDG9"/>
<dbReference type="InterPro" id="IPR006685">
    <property type="entry name" value="MscS_channel_2nd"/>
</dbReference>
<protein>
    <submittedName>
        <fullName evidence="11">Small-conductance mechanosensitive channel</fullName>
    </submittedName>
</protein>
<dbReference type="InterPro" id="IPR011014">
    <property type="entry name" value="MscS_channel_TM-2"/>
</dbReference>
<evidence type="ECO:0000259" key="9">
    <source>
        <dbReference type="Pfam" id="PF21082"/>
    </source>
</evidence>
<dbReference type="InterPro" id="IPR049142">
    <property type="entry name" value="MS_channel_1st"/>
</dbReference>
<evidence type="ECO:0000313" key="12">
    <source>
        <dbReference type="Proteomes" id="UP000187735"/>
    </source>
</evidence>
<evidence type="ECO:0000259" key="10">
    <source>
        <dbReference type="Pfam" id="PF21088"/>
    </source>
</evidence>